<accession>A0A417Z7L1</accession>
<evidence type="ECO:0000313" key="6">
    <source>
        <dbReference type="Proteomes" id="UP000285376"/>
    </source>
</evidence>
<name>A0A417Z7L1_9MICO</name>
<dbReference type="Proteomes" id="UP000285376">
    <property type="component" value="Unassembled WGS sequence"/>
</dbReference>
<proteinExistence type="inferred from homology"/>
<keyword evidence="3" id="KW-1133">Transmembrane helix</keyword>
<feature type="region of interest" description="Disordered" evidence="2">
    <location>
        <begin position="1"/>
        <end position="20"/>
    </location>
</feature>
<feature type="region of interest" description="Disordered" evidence="2">
    <location>
        <begin position="28"/>
        <end position="51"/>
    </location>
</feature>
<evidence type="ECO:0000256" key="2">
    <source>
        <dbReference type="SAM" id="MobiDB-lite"/>
    </source>
</evidence>
<dbReference type="EMBL" id="QWLM01000004">
    <property type="protein sequence ID" value="RHW46618.1"/>
    <property type="molecule type" value="Genomic_DNA"/>
</dbReference>
<reference evidence="5 6" key="1">
    <citation type="submission" date="2018-08" db="EMBL/GenBank/DDBJ databases">
        <title>Whole genome sequence analysis of Dermacoccus abyssi bacteria isolated from Deep Mariana trench Micromonospora spp reveals genes involved in the environmental adaptation and production of secondary metabolites.</title>
        <authorList>
            <person name="Abdel-Mageed W.M."/>
            <person name="Lehri B."/>
            <person name="Nouioui I."/>
            <person name="Goodfellow I."/>
            <person name="Jaspars M."/>
            <person name="Karlyshev A."/>
        </authorList>
    </citation>
    <scope>NUCLEOTIDE SEQUENCE [LARGE SCALE GENOMIC DNA]</scope>
    <source>
        <strain evidence="5 6">MT1.1</strain>
    </source>
</reference>
<comment type="similarity">
    <text evidence="1">Belongs to the LytR/CpsA/Psr (LCP) family.</text>
</comment>
<feature type="compositionally biased region" description="Low complexity" evidence="2">
    <location>
        <begin position="495"/>
        <end position="523"/>
    </location>
</feature>
<dbReference type="InterPro" id="IPR050922">
    <property type="entry name" value="LytR/CpsA/Psr_CW_biosynth"/>
</dbReference>
<keyword evidence="3" id="KW-0812">Transmembrane</keyword>
<feature type="transmembrane region" description="Helical" evidence="3">
    <location>
        <begin position="81"/>
        <end position="108"/>
    </location>
</feature>
<feature type="transmembrane region" description="Helical" evidence="3">
    <location>
        <begin position="120"/>
        <end position="140"/>
    </location>
</feature>
<feature type="region of interest" description="Disordered" evidence="2">
    <location>
        <begin position="479"/>
        <end position="523"/>
    </location>
</feature>
<dbReference type="Gene3D" id="3.40.630.190">
    <property type="entry name" value="LCP protein"/>
    <property type="match status" value="1"/>
</dbReference>
<evidence type="ECO:0000256" key="3">
    <source>
        <dbReference type="SAM" id="Phobius"/>
    </source>
</evidence>
<comment type="caution">
    <text evidence="5">The sequence shown here is derived from an EMBL/GenBank/DDBJ whole genome shotgun (WGS) entry which is preliminary data.</text>
</comment>
<dbReference type="Pfam" id="PF03816">
    <property type="entry name" value="LytR_cpsA_psr"/>
    <property type="match status" value="1"/>
</dbReference>
<dbReference type="PANTHER" id="PTHR33392">
    <property type="entry name" value="POLYISOPRENYL-TEICHOIC ACID--PEPTIDOGLYCAN TEICHOIC ACID TRANSFERASE TAGU"/>
    <property type="match status" value="1"/>
</dbReference>
<dbReference type="PANTHER" id="PTHR33392:SF6">
    <property type="entry name" value="POLYISOPRENYL-TEICHOIC ACID--PEPTIDOGLYCAN TEICHOIC ACID TRANSFERASE TAGU"/>
    <property type="match status" value="1"/>
</dbReference>
<dbReference type="NCBIfam" id="TIGR00350">
    <property type="entry name" value="lytR_cpsA_psr"/>
    <property type="match status" value="1"/>
</dbReference>
<protein>
    <submittedName>
        <fullName evidence="5">LytR family transcriptional regulator</fullName>
    </submittedName>
</protein>
<dbReference type="AlphaFoldDB" id="A0A417Z7L1"/>
<feature type="domain" description="Cell envelope-related transcriptional attenuator" evidence="4">
    <location>
        <begin position="226"/>
        <end position="411"/>
    </location>
</feature>
<sequence length="523" mass="56714">MVSSTFQVRRAGGSDGRSAIGDLHMTHDSYASHSGPEGLRVATRSGERQRRRASLRRSLSLTFLSTLLPGLGLVWTRRRRLGILLAAFTLLALLTLAVVLVGGGLITGAANVLTAKGLKIALAVTIGAVLLWLFSIVLTARTTHMTAWSRRGETVFKGFTALMCLAVTLPAAEAVRYVTVTQDAFGSIFIKNGGGQSAKENAFKRHERVNFLLVGSDAGKDRFEVRTDSVMVASVDTKTGDTTLISIPRNWQKVPFPTSNPLHDLYPDGFTCPDRGASEQCIMDAVWTEATVQHPELFKGQRYAGLNSTRDVVTEITGLEIDYSTVINLEGFQDLVDAMGGVDMTIPPGGIAIGGKIVNGVKTGITGRIPEGEQHLDGQQALWYARSRVETGDGDRMRRQRCMVNALVSQTNPFQMVQRFPDIMKVAKENILLDLPQDQLPDLADLANTMKKGQMKSVNLAYPIISDSNPDYDKVRSLVKKGLERPKATKKPAPKKTSTSSSTTPSTSTSTTEEPVSDTTSTC</sequence>
<evidence type="ECO:0000256" key="1">
    <source>
        <dbReference type="ARBA" id="ARBA00006068"/>
    </source>
</evidence>
<organism evidence="5 6">
    <name type="scientific">Dermacoccus abyssi</name>
    <dbReference type="NCBI Taxonomy" id="322596"/>
    <lineage>
        <taxon>Bacteria</taxon>
        <taxon>Bacillati</taxon>
        <taxon>Actinomycetota</taxon>
        <taxon>Actinomycetes</taxon>
        <taxon>Micrococcales</taxon>
        <taxon>Dermacoccaceae</taxon>
        <taxon>Dermacoccus</taxon>
    </lineage>
</organism>
<evidence type="ECO:0000259" key="4">
    <source>
        <dbReference type="Pfam" id="PF03816"/>
    </source>
</evidence>
<keyword evidence="3" id="KW-0472">Membrane</keyword>
<evidence type="ECO:0000313" key="5">
    <source>
        <dbReference type="EMBL" id="RHW46618.1"/>
    </source>
</evidence>
<dbReference type="InterPro" id="IPR004474">
    <property type="entry name" value="LytR_CpsA_psr"/>
</dbReference>
<gene>
    <name evidence="5" type="ORF">D1832_05120</name>
</gene>